<keyword evidence="3" id="KW-1185">Reference proteome</keyword>
<keyword evidence="1" id="KW-0812">Transmembrane</keyword>
<dbReference type="Proteomes" id="UP000829720">
    <property type="component" value="Unassembled WGS sequence"/>
</dbReference>
<keyword evidence="1" id="KW-1133">Transmembrane helix</keyword>
<sequence>MVSLPALANDVKFMERAVLHVLILYICAQHVVAQTSFKEFRTVGETIFLHPASRNSNIKDSRWRKSNILIGKPNNMRNVNKYHIFMNGSLLLKTARKNDSGNYTVDLYNHSGHLLSKTDFELIIMVNRGDKVELQWIGPVNMSQQAKQSSTERTLYLISNTSENITCVAENPVSKEVSMPIGKRCRGRIPVFITLGLFMGILVYFITLWKLCKKSQMRSEDAEENIYITMQGCDEVKARGHEKVDDSLYVTCKSLHPSPYKSRDKGTEETEVMSHDI</sequence>
<dbReference type="EMBL" id="JAERUA010000006">
    <property type="protein sequence ID" value="KAI1898472.1"/>
    <property type="molecule type" value="Genomic_DNA"/>
</dbReference>
<gene>
    <name evidence="2" type="ORF">AGOR_G00072700</name>
</gene>
<evidence type="ECO:0000313" key="2">
    <source>
        <dbReference type="EMBL" id="KAI1898472.1"/>
    </source>
</evidence>
<proteinExistence type="predicted"/>
<dbReference type="AlphaFoldDB" id="A0A8T3DPE5"/>
<organism evidence="2 3">
    <name type="scientific">Albula goreensis</name>
    <dbReference type="NCBI Taxonomy" id="1534307"/>
    <lineage>
        <taxon>Eukaryota</taxon>
        <taxon>Metazoa</taxon>
        <taxon>Chordata</taxon>
        <taxon>Craniata</taxon>
        <taxon>Vertebrata</taxon>
        <taxon>Euteleostomi</taxon>
        <taxon>Actinopterygii</taxon>
        <taxon>Neopterygii</taxon>
        <taxon>Teleostei</taxon>
        <taxon>Albuliformes</taxon>
        <taxon>Albulidae</taxon>
        <taxon>Albula</taxon>
    </lineage>
</organism>
<dbReference type="InterPro" id="IPR013783">
    <property type="entry name" value="Ig-like_fold"/>
</dbReference>
<reference evidence="2" key="1">
    <citation type="submission" date="2021-01" db="EMBL/GenBank/DDBJ databases">
        <authorList>
            <person name="Zahm M."/>
            <person name="Roques C."/>
            <person name="Cabau C."/>
            <person name="Klopp C."/>
            <person name="Donnadieu C."/>
            <person name="Jouanno E."/>
            <person name="Lampietro C."/>
            <person name="Louis A."/>
            <person name="Herpin A."/>
            <person name="Echchiki A."/>
            <person name="Berthelot C."/>
            <person name="Parey E."/>
            <person name="Roest-Crollius H."/>
            <person name="Braasch I."/>
            <person name="Postlethwait J."/>
            <person name="Bobe J."/>
            <person name="Montfort J."/>
            <person name="Bouchez O."/>
            <person name="Begum T."/>
            <person name="Mejri S."/>
            <person name="Adams A."/>
            <person name="Chen W.-J."/>
            <person name="Guiguen Y."/>
        </authorList>
    </citation>
    <scope>NUCLEOTIDE SEQUENCE</scope>
    <source>
        <tissue evidence="2">Blood</tissue>
    </source>
</reference>
<name>A0A8T3DPE5_9TELE</name>
<evidence type="ECO:0000256" key="1">
    <source>
        <dbReference type="SAM" id="Phobius"/>
    </source>
</evidence>
<protein>
    <submittedName>
        <fullName evidence="2">Uncharacterized protein</fullName>
    </submittedName>
</protein>
<comment type="caution">
    <text evidence="2">The sequence shown here is derived from an EMBL/GenBank/DDBJ whole genome shotgun (WGS) entry which is preliminary data.</text>
</comment>
<dbReference type="SUPFAM" id="SSF48726">
    <property type="entry name" value="Immunoglobulin"/>
    <property type="match status" value="1"/>
</dbReference>
<dbReference type="Gene3D" id="2.60.40.10">
    <property type="entry name" value="Immunoglobulins"/>
    <property type="match status" value="1"/>
</dbReference>
<accession>A0A8T3DPE5</accession>
<dbReference type="InterPro" id="IPR036179">
    <property type="entry name" value="Ig-like_dom_sf"/>
</dbReference>
<dbReference type="OrthoDB" id="8439544at2759"/>
<evidence type="ECO:0000313" key="3">
    <source>
        <dbReference type="Proteomes" id="UP000829720"/>
    </source>
</evidence>
<feature type="transmembrane region" description="Helical" evidence="1">
    <location>
        <begin position="189"/>
        <end position="209"/>
    </location>
</feature>
<keyword evidence="1" id="KW-0472">Membrane</keyword>